<dbReference type="InterPro" id="IPR018356">
    <property type="entry name" value="Tscrpt_reg_HTH_DeoR_CS"/>
</dbReference>
<evidence type="ECO:0000313" key="6">
    <source>
        <dbReference type="Proteomes" id="UP001236415"/>
    </source>
</evidence>
<dbReference type="InterPro" id="IPR001034">
    <property type="entry name" value="DeoR_HTH"/>
</dbReference>
<dbReference type="PROSITE" id="PS52050">
    <property type="entry name" value="WYL"/>
    <property type="match status" value="1"/>
</dbReference>
<evidence type="ECO:0000313" key="5">
    <source>
        <dbReference type="EMBL" id="WIV18332.1"/>
    </source>
</evidence>
<dbReference type="InterPro" id="IPR028349">
    <property type="entry name" value="PafC-like"/>
</dbReference>
<keyword evidence="3" id="KW-0804">Transcription</keyword>
<evidence type="ECO:0000256" key="1">
    <source>
        <dbReference type="ARBA" id="ARBA00023015"/>
    </source>
</evidence>
<dbReference type="EMBL" id="CP127162">
    <property type="protein sequence ID" value="WIV18332.1"/>
    <property type="molecule type" value="Genomic_DNA"/>
</dbReference>
<feature type="domain" description="HTH deoR-type" evidence="4">
    <location>
        <begin position="2"/>
        <end position="61"/>
    </location>
</feature>
<gene>
    <name evidence="5" type="ORF">QPK24_18300</name>
</gene>
<proteinExistence type="predicted"/>
<organism evidence="5 6">
    <name type="scientific">Paenibacillus polygoni</name>
    <dbReference type="NCBI Taxonomy" id="3050112"/>
    <lineage>
        <taxon>Bacteria</taxon>
        <taxon>Bacillati</taxon>
        <taxon>Bacillota</taxon>
        <taxon>Bacilli</taxon>
        <taxon>Bacillales</taxon>
        <taxon>Paenibacillaceae</taxon>
        <taxon>Paenibacillus</taxon>
    </lineage>
</organism>
<evidence type="ECO:0000256" key="3">
    <source>
        <dbReference type="ARBA" id="ARBA00023163"/>
    </source>
</evidence>
<evidence type="ECO:0000256" key="2">
    <source>
        <dbReference type="ARBA" id="ARBA00023125"/>
    </source>
</evidence>
<dbReference type="Gene3D" id="1.10.10.10">
    <property type="entry name" value="Winged helix-like DNA-binding domain superfamily/Winged helix DNA-binding domain"/>
    <property type="match status" value="1"/>
</dbReference>
<dbReference type="Proteomes" id="UP001236415">
    <property type="component" value="Chromosome"/>
</dbReference>
<reference evidence="5 6" key="1">
    <citation type="submission" date="2023-06" db="EMBL/GenBank/DDBJ databases">
        <title>Paenibacillus polygonum sp. nov., an endophytic bacterium, isolated from Polygonum lapathifolium L. in Nanji Wetland National Nature Reserve, South of Poyang Lake, Jiangxi Province, China.</title>
        <authorList>
            <person name="Yu Z."/>
        </authorList>
    </citation>
    <scope>NUCLEOTIDE SEQUENCE [LARGE SCALE GENOMIC DNA]</scope>
    <source>
        <strain evidence="5 6">C31</strain>
    </source>
</reference>
<dbReference type="PROSITE" id="PS51000">
    <property type="entry name" value="HTH_DEOR_2"/>
    <property type="match status" value="1"/>
</dbReference>
<dbReference type="Pfam" id="PF25583">
    <property type="entry name" value="WCX"/>
    <property type="match status" value="1"/>
</dbReference>
<dbReference type="PIRSF" id="PIRSF016838">
    <property type="entry name" value="PafC"/>
    <property type="match status" value="1"/>
</dbReference>
<dbReference type="InterPro" id="IPR036390">
    <property type="entry name" value="WH_DNA-bd_sf"/>
</dbReference>
<dbReference type="SUPFAM" id="SSF46785">
    <property type="entry name" value="Winged helix' DNA-binding domain"/>
    <property type="match status" value="1"/>
</dbReference>
<name>A0ABY8WYS6_9BACL</name>
<dbReference type="PANTHER" id="PTHR34580:SF1">
    <property type="entry name" value="PROTEIN PAFC"/>
    <property type="match status" value="1"/>
</dbReference>
<dbReference type="InterPro" id="IPR051534">
    <property type="entry name" value="CBASS_pafABC_assoc_protein"/>
</dbReference>
<dbReference type="Pfam" id="PF08279">
    <property type="entry name" value="HTH_11"/>
    <property type="match status" value="1"/>
</dbReference>
<dbReference type="InterPro" id="IPR057727">
    <property type="entry name" value="WCX_dom"/>
</dbReference>
<dbReference type="InterPro" id="IPR036388">
    <property type="entry name" value="WH-like_DNA-bd_sf"/>
</dbReference>
<dbReference type="InterPro" id="IPR013196">
    <property type="entry name" value="HTH_11"/>
</dbReference>
<keyword evidence="6" id="KW-1185">Reference proteome</keyword>
<evidence type="ECO:0000259" key="4">
    <source>
        <dbReference type="PROSITE" id="PS51000"/>
    </source>
</evidence>
<dbReference type="PROSITE" id="PS00894">
    <property type="entry name" value="HTH_DEOR_1"/>
    <property type="match status" value="1"/>
</dbReference>
<sequence length="333" mass="38595">MRADRLIRILLLLQNQERLTTKELAQQLEVTERTIHRDMEALSVAGIPVVARRGKYGGWQLMENYRTRLTGLKKEEIMSLFLSPSQQLLKDLGYLQEWTEAREKLIASIPKNLHSEVKDVTNRLHIDSSAWRPSTEVIQMFELLHQAVWDQHKLKIKYERADGTVVTRIVEPLGLVAKGNTWYVVAAVEGEIRNYKASRVITAEKLDEPFERPDDFELASYWQESKQQFIRSLPSYEAQVEVSPDILARLKFTGRFVKIEDLKKQEGSWISVKLNFDTEEEAKSFILGFGNQIRVIQPLQLKEQIIQVARSIIDFYNHDGVHSKESKHGHDES</sequence>
<dbReference type="PANTHER" id="PTHR34580">
    <property type="match status" value="1"/>
</dbReference>
<dbReference type="Pfam" id="PF13280">
    <property type="entry name" value="WYL"/>
    <property type="match status" value="1"/>
</dbReference>
<dbReference type="RefSeq" id="WP_285743613.1">
    <property type="nucleotide sequence ID" value="NZ_CP127162.1"/>
</dbReference>
<keyword evidence="1" id="KW-0805">Transcription regulation</keyword>
<protein>
    <submittedName>
        <fullName evidence="5">YafY family protein</fullName>
    </submittedName>
</protein>
<keyword evidence="2" id="KW-0238">DNA-binding</keyword>
<dbReference type="SMART" id="SM00420">
    <property type="entry name" value="HTH_DEOR"/>
    <property type="match status" value="1"/>
</dbReference>
<accession>A0ABY8WYS6</accession>
<dbReference type="InterPro" id="IPR026881">
    <property type="entry name" value="WYL_dom"/>
</dbReference>